<name>A0A316DHK0_9FLAO</name>
<sequence length="203" mass="22242">MKLINYIKDIYRDIPSLSKDSLPWEIIDNIDELINSLIPGLNKREYVIQENIAIHETAIVEGGAIIKKNTIIGPRCIVKSGAYLRNGVYLVSDVTIGANTEIKQSIIFKNSCAAHLNYVGNSLIGEDVNLEAGSVLANHFNEREDKHIVINEKGEWINTGVKKFGSLIGDGSKIGANSVLNPGTILPAKTIVPRLTHINQAET</sequence>
<proteinExistence type="predicted"/>
<keyword evidence="2" id="KW-0012">Acyltransferase</keyword>
<dbReference type="PANTHER" id="PTHR43584">
    <property type="entry name" value="NUCLEOTIDYL TRANSFERASE"/>
    <property type="match status" value="1"/>
</dbReference>
<dbReference type="InterPro" id="IPR011004">
    <property type="entry name" value="Trimer_LpxA-like_sf"/>
</dbReference>
<evidence type="ECO:0000259" key="3">
    <source>
        <dbReference type="Pfam" id="PF25087"/>
    </source>
</evidence>
<dbReference type="EMBL" id="JACWLN010000018">
    <property type="protein sequence ID" value="MBD1263117.1"/>
    <property type="molecule type" value="Genomic_DNA"/>
</dbReference>
<dbReference type="AlphaFoldDB" id="A0A316DHK0"/>
<dbReference type="SUPFAM" id="SSF51161">
    <property type="entry name" value="Trimeric LpxA-like enzymes"/>
    <property type="match status" value="1"/>
</dbReference>
<evidence type="ECO:0000256" key="2">
    <source>
        <dbReference type="ARBA" id="ARBA00023315"/>
    </source>
</evidence>
<dbReference type="PANTHER" id="PTHR43584:SF8">
    <property type="entry name" value="N-ACETYLMURAMATE ALPHA-1-PHOSPHATE URIDYLYLTRANSFERASE"/>
    <property type="match status" value="1"/>
</dbReference>
<reference evidence="5 6" key="1">
    <citation type="submission" date="2018-05" db="EMBL/GenBank/DDBJ databases">
        <title>Genomic Encyclopedia of Archaeal and Bacterial Type Strains, Phase II (KMG-II): from individual species to whole genera.</title>
        <authorList>
            <person name="Goeker M."/>
        </authorList>
    </citation>
    <scope>NUCLEOTIDE SEQUENCE [LARGE SCALE GENOMIC DNA]</scope>
    <source>
        <strain evidence="5 6">DSM 23514</strain>
    </source>
</reference>
<dbReference type="RefSeq" id="WP_109655237.1">
    <property type="nucleotide sequence ID" value="NZ_JACWLN010000018.1"/>
</dbReference>
<keyword evidence="7" id="KW-1185">Reference proteome</keyword>
<protein>
    <submittedName>
        <fullName evidence="4">LpxA family transferase</fullName>
    </submittedName>
    <submittedName>
        <fullName evidence="5">Transferase family hexapeptide repeat protein</fullName>
    </submittedName>
</protein>
<dbReference type="Pfam" id="PF25087">
    <property type="entry name" value="GMPPB_C"/>
    <property type="match status" value="1"/>
</dbReference>
<dbReference type="GO" id="GO:0016779">
    <property type="term" value="F:nucleotidyltransferase activity"/>
    <property type="evidence" value="ECO:0007669"/>
    <property type="project" value="UniProtKB-ARBA"/>
</dbReference>
<reference evidence="4 7" key="2">
    <citation type="submission" date="2020-07" db="EMBL/GenBank/DDBJ databases">
        <title>The draft genome sequence of Maribacter polysiphoniae KCTC 22021.</title>
        <authorList>
            <person name="Mu L."/>
        </authorList>
    </citation>
    <scope>NUCLEOTIDE SEQUENCE [LARGE SCALE GENOMIC DNA]</scope>
    <source>
        <strain evidence="4 7">KCTC 22021</strain>
    </source>
</reference>
<dbReference type="EMBL" id="QGGQ01000027">
    <property type="protein sequence ID" value="PWK16992.1"/>
    <property type="molecule type" value="Genomic_DNA"/>
</dbReference>
<evidence type="ECO:0000256" key="1">
    <source>
        <dbReference type="ARBA" id="ARBA00022679"/>
    </source>
</evidence>
<keyword evidence="1 5" id="KW-0808">Transferase</keyword>
<dbReference type="GO" id="GO:0016746">
    <property type="term" value="F:acyltransferase activity"/>
    <property type="evidence" value="ECO:0007669"/>
    <property type="project" value="UniProtKB-KW"/>
</dbReference>
<dbReference type="InterPro" id="IPR050065">
    <property type="entry name" value="GlmU-like"/>
</dbReference>
<evidence type="ECO:0000313" key="4">
    <source>
        <dbReference type="EMBL" id="MBD1263117.1"/>
    </source>
</evidence>
<dbReference type="OrthoDB" id="9803036at2"/>
<comment type="caution">
    <text evidence="5">The sequence shown here is derived from an EMBL/GenBank/DDBJ whole genome shotgun (WGS) entry which is preliminary data.</text>
</comment>
<dbReference type="Proteomes" id="UP000245667">
    <property type="component" value="Unassembled WGS sequence"/>
</dbReference>
<evidence type="ECO:0000313" key="5">
    <source>
        <dbReference type="EMBL" id="PWK16992.1"/>
    </source>
</evidence>
<accession>A0A316DHK0</accession>
<organism evidence="5 6">
    <name type="scientific">Maribacter polysiphoniae</name>
    <dbReference type="NCBI Taxonomy" id="429344"/>
    <lineage>
        <taxon>Bacteria</taxon>
        <taxon>Pseudomonadati</taxon>
        <taxon>Bacteroidota</taxon>
        <taxon>Flavobacteriia</taxon>
        <taxon>Flavobacteriales</taxon>
        <taxon>Flavobacteriaceae</taxon>
        <taxon>Maribacter</taxon>
    </lineage>
</organism>
<dbReference type="Gene3D" id="2.160.10.10">
    <property type="entry name" value="Hexapeptide repeat proteins"/>
    <property type="match status" value="1"/>
</dbReference>
<dbReference type="InterPro" id="IPR056729">
    <property type="entry name" value="GMPPB_C"/>
</dbReference>
<dbReference type="Proteomes" id="UP000651837">
    <property type="component" value="Unassembled WGS sequence"/>
</dbReference>
<gene>
    <name evidence="4" type="ORF">HZY62_21185</name>
    <name evidence="5" type="ORF">LX92_04476</name>
</gene>
<evidence type="ECO:0000313" key="6">
    <source>
        <dbReference type="Proteomes" id="UP000245667"/>
    </source>
</evidence>
<feature type="domain" description="Mannose-1-phosphate guanyltransferase C-terminal" evidence="3">
    <location>
        <begin position="48"/>
        <end position="138"/>
    </location>
</feature>
<evidence type="ECO:0000313" key="7">
    <source>
        <dbReference type="Proteomes" id="UP000651837"/>
    </source>
</evidence>